<keyword evidence="1" id="KW-0808">Transferase</keyword>
<organism evidence="1">
    <name type="scientific">Pararge aegeria</name>
    <name type="common">speckled wood butterfly</name>
    <dbReference type="NCBI Taxonomy" id="116150"/>
    <lineage>
        <taxon>Eukaryota</taxon>
        <taxon>Metazoa</taxon>
        <taxon>Ecdysozoa</taxon>
        <taxon>Arthropoda</taxon>
        <taxon>Hexapoda</taxon>
        <taxon>Insecta</taxon>
        <taxon>Pterygota</taxon>
        <taxon>Neoptera</taxon>
        <taxon>Endopterygota</taxon>
        <taxon>Lepidoptera</taxon>
        <taxon>Glossata</taxon>
        <taxon>Ditrysia</taxon>
        <taxon>Papilionoidea</taxon>
        <taxon>Nymphalidae</taxon>
        <taxon>Satyrinae</taxon>
        <taxon>Satyrini</taxon>
        <taxon>Parargina</taxon>
        <taxon>Pararge</taxon>
    </lineage>
</organism>
<sequence length="78" mass="8729">NCCKFGHTKIQCRSKPRCFKCGDEHPSDTCAVVSDNARCLHCTGRHFTTSKLCPEFSRQQKIKISMAQSCISYAEAAK</sequence>
<dbReference type="EMBL" id="GAIX01002406">
    <property type="protein sequence ID" value="JAA90154.1"/>
    <property type="molecule type" value="Transcribed_RNA"/>
</dbReference>
<reference evidence="1" key="1">
    <citation type="journal article" date="2013" name="BMC Genomics">
        <title>Unscrambling butterfly oogenesis.</title>
        <authorList>
            <person name="Carter J.M."/>
            <person name="Baker S.C."/>
            <person name="Pink R."/>
            <person name="Carter D.R."/>
            <person name="Collins A."/>
            <person name="Tomlin J."/>
            <person name="Gibbs M."/>
            <person name="Breuker C.J."/>
        </authorList>
    </citation>
    <scope>NUCLEOTIDE SEQUENCE</scope>
    <source>
        <tissue evidence="1">Ovary</tissue>
    </source>
</reference>
<protein>
    <submittedName>
        <fullName evidence="1">Reverse transcriptase-like protein</fullName>
    </submittedName>
</protein>
<dbReference type="GO" id="GO:0003964">
    <property type="term" value="F:RNA-directed DNA polymerase activity"/>
    <property type="evidence" value="ECO:0007669"/>
    <property type="project" value="UniProtKB-KW"/>
</dbReference>
<evidence type="ECO:0000313" key="1">
    <source>
        <dbReference type="EMBL" id="JAA90154.1"/>
    </source>
</evidence>
<feature type="non-terminal residue" evidence="1">
    <location>
        <position position="1"/>
    </location>
</feature>
<feature type="non-terminal residue" evidence="1">
    <location>
        <position position="78"/>
    </location>
</feature>
<name>S4PGT8_9NEOP</name>
<keyword evidence="1" id="KW-0548">Nucleotidyltransferase</keyword>
<reference evidence="1" key="2">
    <citation type="submission" date="2013-05" db="EMBL/GenBank/DDBJ databases">
        <authorList>
            <person name="Carter J.-M."/>
            <person name="Baker S.C."/>
            <person name="Pink R."/>
            <person name="Carter D.R.F."/>
            <person name="Collins A."/>
            <person name="Tomlin J."/>
            <person name="Gibbs M."/>
            <person name="Breuker C.J."/>
        </authorList>
    </citation>
    <scope>NUCLEOTIDE SEQUENCE</scope>
    <source>
        <tissue evidence="1">Ovary</tissue>
    </source>
</reference>
<keyword evidence="1" id="KW-0695">RNA-directed DNA polymerase</keyword>
<accession>S4PGT8</accession>
<dbReference type="AlphaFoldDB" id="S4PGT8"/>
<proteinExistence type="predicted"/>